<dbReference type="InterPro" id="IPR027417">
    <property type="entry name" value="P-loop_NTPase"/>
</dbReference>
<feature type="compositionally biased region" description="Basic and acidic residues" evidence="6">
    <location>
        <begin position="891"/>
        <end position="910"/>
    </location>
</feature>
<dbReference type="PROSITE" id="PS51195">
    <property type="entry name" value="Q_MOTIF"/>
    <property type="match status" value="1"/>
</dbReference>
<evidence type="ECO:0000256" key="4">
    <source>
        <dbReference type="ARBA" id="ARBA00022840"/>
    </source>
</evidence>
<dbReference type="SMART" id="SM00487">
    <property type="entry name" value="DEXDc"/>
    <property type="match status" value="1"/>
</dbReference>
<dbReference type="SUPFAM" id="SSF52540">
    <property type="entry name" value="P-loop containing nucleoside triphosphate hydrolases"/>
    <property type="match status" value="2"/>
</dbReference>
<feature type="compositionally biased region" description="Basic and acidic residues" evidence="6">
    <location>
        <begin position="793"/>
        <end position="819"/>
    </location>
</feature>
<dbReference type="PROSITE" id="PS00039">
    <property type="entry name" value="DEAD_ATP_HELICASE"/>
    <property type="match status" value="1"/>
</dbReference>
<dbReference type="PROSITE" id="PS51192">
    <property type="entry name" value="HELICASE_ATP_BIND_1"/>
    <property type="match status" value="1"/>
</dbReference>
<dbReference type="PROSITE" id="PS51194">
    <property type="entry name" value="HELICASE_CTER"/>
    <property type="match status" value="1"/>
</dbReference>
<keyword evidence="1" id="KW-0547">Nucleotide-binding</keyword>
<evidence type="ECO:0000256" key="1">
    <source>
        <dbReference type="ARBA" id="ARBA00022741"/>
    </source>
</evidence>
<feature type="domain" description="Helicase C-terminal" evidence="8">
    <location>
        <begin position="518"/>
        <end position="684"/>
    </location>
</feature>
<reference evidence="10" key="1">
    <citation type="submission" date="2021-01" db="EMBL/GenBank/DDBJ databases">
        <authorList>
            <person name="Corre E."/>
            <person name="Pelletier E."/>
            <person name="Niang G."/>
            <person name="Scheremetjew M."/>
            <person name="Finn R."/>
            <person name="Kale V."/>
            <person name="Holt S."/>
            <person name="Cochrane G."/>
            <person name="Meng A."/>
            <person name="Brown T."/>
            <person name="Cohen L."/>
        </authorList>
    </citation>
    <scope>NUCLEOTIDE SEQUENCE</scope>
    <source>
        <strain evidence="10">CCMP1320</strain>
    </source>
</reference>
<evidence type="ECO:0000259" key="8">
    <source>
        <dbReference type="PROSITE" id="PS51194"/>
    </source>
</evidence>
<dbReference type="GO" id="GO:0005829">
    <property type="term" value="C:cytosol"/>
    <property type="evidence" value="ECO:0007669"/>
    <property type="project" value="TreeGrafter"/>
</dbReference>
<dbReference type="AlphaFoldDB" id="A0A7S3QRF8"/>
<dbReference type="PANTHER" id="PTHR47959">
    <property type="entry name" value="ATP-DEPENDENT RNA HELICASE RHLE-RELATED"/>
    <property type="match status" value="1"/>
</dbReference>
<feature type="compositionally biased region" description="Polar residues" evidence="6">
    <location>
        <begin position="253"/>
        <end position="266"/>
    </location>
</feature>
<feature type="compositionally biased region" description="Basic residues" evidence="6">
    <location>
        <begin position="820"/>
        <end position="829"/>
    </location>
</feature>
<dbReference type="InterPro" id="IPR000629">
    <property type="entry name" value="RNA-helicase_DEAD-box_CS"/>
</dbReference>
<dbReference type="GO" id="GO:0003676">
    <property type="term" value="F:nucleic acid binding"/>
    <property type="evidence" value="ECO:0007669"/>
    <property type="project" value="InterPro"/>
</dbReference>
<feature type="compositionally biased region" description="Gly residues" evidence="6">
    <location>
        <begin position="272"/>
        <end position="287"/>
    </location>
</feature>
<keyword evidence="2" id="KW-0378">Hydrolase</keyword>
<evidence type="ECO:0000256" key="3">
    <source>
        <dbReference type="ARBA" id="ARBA00022806"/>
    </source>
</evidence>
<dbReference type="InterPro" id="IPR014014">
    <property type="entry name" value="RNA_helicase_DEAD_Q_motif"/>
</dbReference>
<sequence>MDDFNPNFSFSFGSEPGTASKPQAAWEFAGALKQAKAEQNRTNAHSTSLDQKIKRRLQTNADMKGWKAEDKQKKREQRKASKRGGSNNASGAKESSEEDSDDEDDDDSDEPLPGELDDEDSDEDEGEEEDEEDAGPSGEDDDEGEEEDEEEEQEDPRVKAKQQQQRRQQEQQRLLQQKQQRAQLAGSKRRQEEQQEENGHGVQGPGVTSTDDGEDGESSSEGEEEEAAQEPQQKKSKQQQQQKGVQEKHKNESQANGNAASERQQPGASTSGKGGEASGGSAKGQKGGFFARTPDGTTFTATSFADLQLSRPLLKAITGLGYTTPTPIQAAVVPLALAGRDVCGSAITGSGKTAAFALPCLERLLHRPRQIAATYVLVLTPTRELAVQVHSMITTLAQHTDISAALVVGGLSSQVQASVLRRSPEIVVATPGRLIDHLHNTQSVGLEDLAVLVLDEADRLLEMGFKEEVTEILRMAPKKRQTMLFSATFNDEVRALMALSLRQPVRLAADAAAAVPKELRQEVVRLKGAAAAHKEAVLLAMCARSFRGAPSIIFFRTKQRAHRLKILFGLLGLPVAAELHGDMTQAARLESLEMFRTKEASFLLATDVAARGLDISGVQVVINYDTPRTLETYLHRIGRTARAGAAGVAVTFVEDSDRNLLREVVRRTKANVCQRLVPAASVVQWQSKLEAAEEDVAQVISEERYERELRKAEMEANKTQNMIDHSSEIHSRPARSWFQTERQKKEIAQRAGRAAAGLPPLPGDADSEDGEDAKAAPEGPSKQEKKNKKKERLKQEAAEKKASAKKENSLMEETGEHTRQIRSAKSKIRSLREQGMTAAAAAKAVAAAAAPKSAKKKKQQQQQHGAGGGESSLFSGDGTGRPAAGGTAKAKSKEDAGKDLGAHTNKRSDRTGFSSAQLNRVKRGGVGKKAFKSKKKYQRKKK</sequence>
<feature type="compositionally biased region" description="Low complexity" evidence="6">
    <location>
        <begin position="834"/>
        <end position="852"/>
    </location>
</feature>
<feature type="compositionally biased region" description="Acidic residues" evidence="6">
    <location>
        <begin position="96"/>
        <end position="154"/>
    </location>
</feature>
<evidence type="ECO:0000259" key="7">
    <source>
        <dbReference type="PROSITE" id="PS51192"/>
    </source>
</evidence>
<keyword evidence="3" id="KW-0347">Helicase</keyword>
<feature type="compositionally biased region" description="Polar residues" evidence="6">
    <location>
        <begin position="1"/>
        <end position="12"/>
    </location>
</feature>
<name>A0A7S3QRF8_DUNTE</name>
<dbReference type="GO" id="GO:0016787">
    <property type="term" value="F:hydrolase activity"/>
    <property type="evidence" value="ECO:0007669"/>
    <property type="project" value="UniProtKB-KW"/>
</dbReference>
<feature type="domain" description="Helicase ATP-binding" evidence="7">
    <location>
        <begin position="333"/>
        <end position="507"/>
    </location>
</feature>
<dbReference type="GO" id="GO:0003724">
    <property type="term" value="F:RNA helicase activity"/>
    <property type="evidence" value="ECO:0007669"/>
    <property type="project" value="InterPro"/>
</dbReference>
<dbReference type="SMART" id="SM00490">
    <property type="entry name" value="HELICc"/>
    <property type="match status" value="1"/>
</dbReference>
<dbReference type="InterPro" id="IPR011545">
    <property type="entry name" value="DEAD/DEAH_box_helicase_dom"/>
</dbReference>
<dbReference type="InterPro" id="IPR050079">
    <property type="entry name" value="DEAD_box_RNA_helicase"/>
</dbReference>
<protein>
    <recommendedName>
        <fullName evidence="11">RNA helicase</fullName>
    </recommendedName>
</protein>
<dbReference type="CDD" id="cd18787">
    <property type="entry name" value="SF2_C_DEAD"/>
    <property type="match status" value="1"/>
</dbReference>
<evidence type="ECO:0000256" key="6">
    <source>
        <dbReference type="SAM" id="MobiDB-lite"/>
    </source>
</evidence>
<feature type="compositionally biased region" description="Basic and acidic residues" evidence="6">
    <location>
        <begin position="64"/>
        <end position="73"/>
    </location>
</feature>
<dbReference type="PANTHER" id="PTHR47959:SF14">
    <property type="entry name" value="DEAD-BOX ATP-DEPENDENT RNA HELICASE 28"/>
    <property type="match status" value="1"/>
</dbReference>
<feature type="compositionally biased region" description="Basic and acidic residues" evidence="6">
    <location>
        <begin position="189"/>
        <end position="199"/>
    </location>
</feature>
<feature type="domain" description="DEAD-box RNA helicase Q" evidence="9">
    <location>
        <begin position="302"/>
        <end position="330"/>
    </location>
</feature>
<feature type="compositionally biased region" description="Low complexity" evidence="6">
    <location>
        <begin position="161"/>
        <end position="185"/>
    </location>
</feature>
<feature type="compositionally biased region" description="Polar residues" evidence="6">
    <location>
        <begin position="40"/>
        <end position="50"/>
    </location>
</feature>
<feature type="compositionally biased region" description="Acidic residues" evidence="6">
    <location>
        <begin position="211"/>
        <end position="228"/>
    </location>
</feature>
<evidence type="ECO:0008006" key="11">
    <source>
        <dbReference type="Google" id="ProtNLM"/>
    </source>
</evidence>
<proteinExistence type="predicted"/>
<organism evidence="10">
    <name type="scientific">Dunaliella tertiolecta</name>
    <name type="common">Green alga</name>
    <dbReference type="NCBI Taxonomy" id="3047"/>
    <lineage>
        <taxon>Eukaryota</taxon>
        <taxon>Viridiplantae</taxon>
        <taxon>Chlorophyta</taxon>
        <taxon>core chlorophytes</taxon>
        <taxon>Chlorophyceae</taxon>
        <taxon>CS clade</taxon>
        <taxon>Chlamydomonadales</taxon>
        <taxon>Dunaliellaceae</taxon>
        <taxon>Dunaliella</taxon>
    </lineage>
</organism>
<dbReference type="InterPro" id="IPR014001">
    <property type="entry name" value="Helicase_ATP-bd"/>
</dbReference>
<evidence type="ECO:0000313" key="10">
    <source>
        <dbReference type="EMBL" id="CAE0490288.1"/>
    </source>
</evidence>
<feature type="region of interest" description="Disordered" evidence="6">
    <location>
        <begin position="1"/>
        <end position="294"/>
    </location>
</feature>
<dbReference type="Pfam" id="PF00271">
    <property type="entry name" value="Helicase_C"/>
    <property type="match status" value="1"/>
</dbReference>
<dbReference type="GO" id="GO:0005524">
    <property type="term" value="F:ATP binding"/>
    <property type="evidence" value="ECO:0007669"/>
    <property type="project" value="UniProtKB-KW"/>
</dbReference>
<feature type="compositionally biased region" description="Basic residues" evidence="6">
    <location>
        <begin position="920"/>
        <end position="942"/>
    </location>
</feature>
<dbReference type="Pfam" id="PF00270">
    <property type="entry name" value="DEAD"/>
    <property type="match status" value="1"/>
</dbReference>
<accession>A0A7S3QRF8</accession>
<dbReference type="Gene3D" id="3.40.50.300">
    <property type="entry name" value="P-loop containing nucleotide triphosphate hydrolases"/>
    <property type="match status" value="2"/>
</dbReference>
<feature type="short sequence motif" description="Q motif" evidence="5">
    <location>
        <begin position="302"/>
        <end position="330"/>
    </location>
</feature>
<dbReference type="CDD" id="cd17947">
    <property type="entry name" value="DEADc_DDX27"/>
    <property type="match status" value="1"/>
</dbReference>
<dbReference type="InterPro" id="IPR001650">
    <property type="entry name" value="Helicase_C-like"/>
</dbReference>
<feature type="region of interest" description="Disordered" evidence="6">
    <location>
        <begin position="716"/>
        <end position="942"/>
    </location>
</feature>
<evidence type="ECO:0000259" key="9">
    <source>
        <dbReference type="PROSITE" id="PS51195"/>
    </source>
</evidence>
<gene>
    <name evidence="10" type="ORF">DTER00134_LOCUS5360</name>
</gene>
<keyword evidence="4" id="KW-0067">ATP-binding</keyword>
<dbReference type="EMBL" id="HBIP01009685">
    <property type="protein sequence ID" value="CAE0490288.1"/>
    <property type="molecule type" value="Transcribed_RNA"/>
</dbReference>
<evidence type="ECO:0000256" key="5">
    <source>
        <dbReference type="PROSITE-ProRule" id="PRU00552"/>
    </source>
</evidence>
<evidence type="ECO:0000256" key="2">
    <source>
        <dbReference type="ARBA" id="ARBA00022801"/>
    </source>
</evidence>